<dbReference type="GO" id="GO:0005507">
    <property type="term" value="F:copper ion binding"/>
    <property type="evidence" value="ECO:0007669"/>
    <property type="project" value="InterPro"/>
</dbReference>
<keyword evidence="12" id="KW-1185">Reference proteome</keyword>
<reference evidence="11" key="1">
    <citation type="journal article" date="2021" name="IMA Fungus">
        <title>Genomic characterization of three marine fungi, including Emericellopsis atlantica sp. nov. with signatures of a generalist lifestyle and marine biomass degradation.</title>
        <authorList>
            <person name="Hagestad O.C."/>
            <person name="Hou L."/>
            <person name="Andersen J.H."/>
            <person name="Hansen E.H."/>
            <person name="Altermark B."/>
            <person name="Li C."/>
            <person name="Kuhnert E."/>
            <person name="Cox R.J."/>
            <person name="Crous P.W."/>
            <person name="Spatafora J.W."/>
            <person name="Lail K."/>
            <person name="Amirebrahimi M."/>
            <person name="Lipzen A."/>
            <person name="Pangilinan J."/>
            <person name="Andreopoulos W."/>
            <person name="Hayes R.D."/>
            <person name="Ng V."/>
            <person name="Grigoriev I.V."/>
            <person name="Jackson S.A."/>
            <person name="Sutton T.D.S."/>
            <person name="Dobson A.D.W."/>
            <person name="Rama T."/>
        </authorList>
    </citation>
    <scope>NUCLEOTIDE SEQUENCE</scope>
    <source>
        <strain evidence="11">TRa018bII</strain>
    </source>
</reference>
<evidence type="ECO:0000256" key="5">
    <source>
        <dbReference type="ARBA" id="ARBA00023015"/>
    </source>
</evidence>
<keyword evidence="6" id="KW-0804">Transcription</keyword>
<evidence type="ECO:0000256" key="9">
    <source>
        <dbReference type="SAM" id="SignalP"/>
    </source>
</evidence>
<protein>
    <submittedName>
        <fullName evidence="11">Copper fist DNA binding domain-containing protein</fullName>
    </submittedName>
</protein>
<keyword evidence="9" id="KW-0732">Signal</keyword>
<dbReference type="Gene3D" id="3.90.430.10">
    <property type="entry name" value="Copper fist DNA-binding domain"/>
    <property type="match status" value="1"/>
</dbReference>
<evidence type="ECO:0000256" key="1">
    <source>
        <dbReference type="ARBA" id="ARBA00004123"/>
    </source>
</evidence>
<keyword evidence="4" id="KW-0186">Copper</keyword>
<dbReference type="OrthoDB" id="5600085at2759"/>
<dbReference type="PROSITE" id="PS50073">
    <property type="entry name" value="COPPER_FIST_2"/>
    <property type="match status" value="1"/>
</dbReference>
<keyword evidence="2" id="KW-0479">Metal-binding</keyword>
<proteinExistence type="predicted"/>
<dbReference type="InterPro" id="IPR036395">
    <property type="entry name" value="Cu_fist_DNA-bd_dom_sf"/>
</dbReference>
<keyword evidence="7" id="KW-0539">Nucleus</keyword>
<dbReference type="AlphaFoldDB" id="A0A9P8C9U0"/>
<evidence type="ECO:0000256" key="2">
    <source>
        <dbReference type="ARBA" id="ARBA00022723"/>
    </source>
</evidence>
<evidence type="ECO:0000313" key="12">
    <source>
        <dbReference type="Proteomes" id="UP000824998"/>
    </source>
</evidence>
<dbReference type="GO" id="GO:0006878">
    <property type="term" value="P:intracellular copper ion homeostasis"/>
    <property type="evidence" value="ECO:0007669"/>
    <property type="project" value="TreeGrafter"/>
</dbReference>
<dbReference type="GO" id="GO:0045944">
    <property type="term" value="P:positive regulation of transcription by RNA polymerase II"/>
    <property type="evidence" value="ECO:0007669"/>
    <property type="project" value="TreeGrafter"/>
</dbReference>
<name>A0A9P8C9U0_9HELO</name>
<dbReference type="FunFam" id="3.90.430.10:FF:000001">
    <property type="entry name" value="Copper fist DNA-binding protein"/>
    <property type="match status" value="1"/>
</dbReference>
<dbReference type="PRINTS" id="PR00617">
    <property type="entry name" value="COPPERFIST"/>
</dbReference>
<dbReference type="Pfam" id="PF00649">
    <property type="entry name" value="Copper-fist"/>
    <property type="match status" value="1"/>
</dbReference>
<feature type="region of interest" description="Disordered" evidence="8">
    <location>
        <begin position="108"/>
        <end position="223"/>
    </location>
</feature>
<dbReference type="InterPro" id="IPR001083">
    <property type="entry name" value="Cu_fist_DNA-bd_dom"/>
</dbReference>
<dbReference type="SMART" id="SM00412">
    <property type="entry name" value="Cu_FIST"/>
    <property type="match status" value="1"/>
</dbReference>
<dbReference type="GO" id="GO:0000981">
    <property type="term" value="F:DNA-binding transcription factor activity, RNA polymerase II-specific"/>
    <property type="evidence" value="ECO:0007669"/>
    <property type="project" value="TreeGrafter"/>
</dbReference>
<evidence type="ECO:0000259" key="10">
    <source>
        <dbReference type="PROSITE" id="PS50073"/>
    </source>
</evidence>
<sequence length="262" mass="29249">MLCLLLRESLILARPTTGSWKFEQPYNHNSINDMPLINGYKYSCEPCIRGHRATSCAHTDRILVEVRKPGRPLESCGHQLDTCSCGRLQDLFTLPGASLDQSFSVESQSSFSGIPSNSRPKQSSSKKSVSKVSKKTSKKKEPSMQSPTESLERGAQEYFDPVSPEPQECSSTTAPAQTWNPDPVSGQAHSQNFVHYEAHQGMENPTHDPVADPSMTHGTIQNAYPSQYPYQHAQQYRESDGQIYPRSQYCSTEHEPAWASRP</sequence>
<keyword evidence="3" id="KW-0862">Zinc</keyword>
<evidence type="ECO:0000256" key="3">
    <source>
        <dbReference type="ARBA" id="ARBA00022833"/>
    </source>
</evidence>
<dbReference type="PANTHER" id="PTHR28088">
    <property type="entry name" value="TRANSCRIPTIONAL ACTIVATOR HAA1-RELATED"/>
    <property type="match status" value="1"/>
</dbReference>
<dbReference type="SUPFAM" id="SSF57879">
    <property type="entry name" value="Zinc domain conserved in yeast copper-regulated transcription factors"/>
    <property type="match status" value="1"/>
</dbReference>
<feature type="compositionally biased region" description="Polar residues" evidence="8">
    <location>
        <begin position="168"/>
        <end position="180"/>
    </location>
</feature>
<feature type="chain" id="PRO_5040429593" evidence="9">
    <location>
        <begin position="19"/>
        <end position="262"/>
    </location>
</feature>
<dbReference type="InterPro" id="IPR051763">
    <property type="entry name" value="Copper_Homeo_Regul"/>
</dbReference>
<evidence type="ECO:0000256" key="6">
    <source>
        <dbReference type="ARBA" id="ARBA00023163"/>
    </source>
</evidence>
<dbReference type="Proteomes" id="UP000824998">
    <property type="component" value="Unassembled WGS sequence"/>
</dbReference>
<dbReference type="GO" id="GO:0000978">
    <property type="term" value="F:RNA polymerase II cis-regulatory region sequence-specific DNA binding"/>
    <property type="evidence" value="ECO:0007669"/>
    <property type="project" value="TreeGrafter"/>
</dbReference>
<evidence type="ECO:0000256" key="7">
    <source>
        <dbReference type="ARBA" id="ARBA00023242"/>
    </source>
</evidence>
<evidence type="ECO:0000256" key="8">
    <source>
        <dbReference type="SAM" id="MobiDB-lite"/>
    </source>
</evidence>
<dbReference type="GO" id="GO:0006879">
    <property type="term" value="P:intracellular iron ion homeostasis"/>
    <property type="evidence" value="ECO:0007669"/>
    <property type="project" value="TreeGrafter"/>
</dbReference>
<comment type="caution">
    <text evidence="11">The sequence shown here is derived from an EMBL/GenBank/DDBJ whole genome shotgun (WGS) entry which is preliminary data.</text>
</comment>
<dbReference type="SMART" id="SM01090">
    <property type="entry name" value="Copper-fist"/>
    <property type="match status" value="1"/>
</dbReference>
<feature type="signal peptide" evidence="9">
    <location>
        <begin position="1"/>
        <end position="18"/>
    </location>
</feature>
<feature type="compositionally biased region" description="Basic residues" evidence="8">
    <location>
        <begin position="128"/>
        <end position="138"/>
    </location>
</feature>
<comment type="subcellular location">
    <subcellularLocation>
        <location evidence="1">Nucleus</location>
    </subcellularLocation>
</comment>
<feature type="compositionally biased region" description="Basic and acidic residues" evidence="8">
    <location>
        <begin position="196"/>
        <end position="210"/>
    </location>
</feature>
<evidence type="ECO:0000313" key="11">
    <source>
        <dbReference type="EMBL" id="KAG9239203.1"/>
    </source>
</evidence>
<accession>A0A9P8C9U0</accession>
<keyword evidence="5" id="KW-0805">Transcription regulation</keyword>
<feature type="compositionally biased region" description="Low complexity" evidence="8">
    <location>
        <begin position="108"/>
        <end position="127"/>
    </location>
</feature>
<organism evidence="11 12">
    <name type="scientific">Amylocarpus encephaloides</name>
    <dbReference type="NCBI Taxonomy" id="45428"/>
    <lineage>
        <taxon>Eukaryota</taxon>
        <taxon>Fungi</taxon>
        <taxon>Dikarya</taxon>
        <taxon>Ascomycota</taxon>
        <taxon>Pezizomycotina</taxon>
        <taxon>Leotiomycetes</taxon>
        <taxon>Helotiales</taxon>
        <taxon>Helotiales incertae sedis</taxon>
        <taxon>Amylocarpus</taxon>
    </lineage>
</organism>
<dbReference type="EMBL" id="MU251361">
    <property type="protein sequence ID" value="KAG9239203.1"/>
    <property type="molecule type" value="Genomic_DNA"/>
</dbReference>
<dbReference type="GO" id="GO:0005634">
    <property type="term" value="C:nucleus"/>
    <property type="evidence" value="ECO:0007669"/>
    <property type="project" value="UniProtKB-SubCell"/>
</dbReference>
<evidence type="ECO:0000256" key="4">
    <source>
        <dbReference type="ARBA" id="ARBA00023008"/>
    </source>
</evidence>
<gene>
    <name evidence="11" type="ORF">BJ875DRAFT_245367</name>
</gene>
<dbReference type="PANTHER" id="PTHR28088:SF9">
    <property type="entry name" value="TRANSCRIPTION FACTOR GRISEA, PUTATIVE (AFU_ORTHOLOGUE AFUA_1G13190)-RELATED"/>
    <property type="match status" value="1"/>
</dbReference>
<feature type="domain" description="Copper-fist" evidence="10">
    <location>
        <begin position="34"/>
        <end position="73"/>
    </location>
</feature>